<comment type="caution">
    <text evidence="2">The sequence shown here is derived from an EMBL/GenBank/DDBJ whole genome shotgun (WGS) entry which is preliminary data.</text>
</comment>
<organism evidence="2 3">
    <name type="scientific">Riccia fluitans</name>
    <dbReference type="NCBI Taxonomy" id="41844"/>
    <lineage>
        <taxon>Eukaryota</taxon>
        <taxon>Viridiplantae</taxon>
        <taxon>Streptophyta</taxon>
        <taxon>Embryophyta</taxon>
        <taxon>Marchantiophyta</taxon>
        <taxon>Marchantiopsida</taxon>
        <taxon>Marchantiidae</taxon>
        <taxon>Marchantiales</taxon>
        <taxon>Ricciaceae</taxon>
        <taxon>Riccia</taxon>
    </lineage>
</organism>
<dbReference type="Gene3D" id="1.20.930.20">
    <property type="entry name" value="Adaptor protein Cbl, N-terminal domain"/>
    <property type="match status" value="1"/>
</dbReference>
<proteinExistence type="predicted"/>
<name>A0ABD1YJ31_9MARC</name>
<dbReference type="AlphaFoldDB" id="A0ABD1YJ31"/>
<protein>
    <submittedName>
        <fullName evidence="2">Uncharacterized protein</fullName>
    </submittedName>
</protein>
<evidence type="ECO:0000256" key="1">
    <source>
        <dbReference type="SAM" id="MobiDB-lite"/>
    </source>
</evidence>
<dbReference type="CDD" id="cd21037">
    <property type="entry name" value="MLKL_NTD"/>
    <property type="match status" value="1"/>
</dbReference>
<reference evidence="2 3" key="1">
    <citation type="submission" date="2024-09" db="EMBL/GenBank/DDBJ databases">
        <title>Chromosome-scale assembly of Riccia fluitans.</title>
        <authorList>
            <person name="Paukszto L."/>
            <person name="Sawicki J."/>
            <person name="Karawczyk K."/>
            <person name="Piernik-Szablinska J."/>
            <person name="Szczecinska M."/>
            <person name="Mazdziarz M."/>
        </authorList>
    </citation>
    <scope>NUCLEOTIDE SEQUENCE [LARGE SCALE GENOMIC DNA]</scope>
    <source>
        <strain evidence="2">Rf_01</strain>
        <tissue evidence="2">Aerial parts of the thallus</tissue>
    </source>
</reference>
<accession>A0ABD1YJ31</accession>
<sequence>MATIVAGAVAGLAIISQLQSIYAIIDSIRSRGQHVVRHKDICAKFADFVEGIRRGLKEKASILEAHKEARFSAEAKRQLDKLRESLTQADVLLGNLKSWTRIANYTGGARSKIQELRQEIHESFSLLTFHMVGPSPERPSPHHNQQNNPHPESGHPTPSHHHSNAHQQNSVLYHQHPPLTHYAWSPLHPVTQAHFVHIPSHFPSPGRPGYGPAPAQNMFYHLNPYRNPSAEYASGFRSLNVSQK</sequence>
<dbReference type="EMBL" id="JBHFFA010000004">
    <property type="protein sequence ID" value="KAL2630752.1"/>
    <property type="molecule type" value="Genomic_DNA"/>
</dbReference>
<evidence type="ECO:0000313" key="2">
    <source>
        <dbReference type="EMBL" id="KAL2630752.1"/>
    </source>
</evidence>
<evidence type="ECO:0000313" key="3">
    <source>
        <dbReference type="Proteomes" id="UP001605036"/>
    </source>
</evidence>
<dbReference type="InterPro" id="IPR059179">
    <property type="entry name" value="MLKL-like_MCAfunc"/>
</dbReference>
<keyword evidence="3" id="KW-1185">Reference proteome</keyword>
<feature type="region of interest" description="Disordered" evidence="1">
    <location>
        <begin position="131"/>
        <end position="167"/>
    </location>
</feature>
<dbReference type="InterPro" id="IPR036537">
    <property type="entry name" value="Adaptor_Cbl_N_dom_sf"/>
</dbReference>
<gene>
    <name evidence="2" type="ORF">R1flu_015438</name>
</gene>
<dbReference type="Proteomes" id="UP001605036">
    <property type="component" value="Unassembled WGS sequence"/>
</dbReference>